<evidence type="ECO:0000256" key="2">
    <source>
        <dbReference type="SAM" id="MobiDB-lite"/>
    </source>
</evidence>
<dbReference type="Proteomes" id="UP001521222">
    <property type="component" value="Unassembled WGS sequence"/>
</dbReference>
<organism evidence="3 4">
    <name type="scientific">Nothophoma quercina</name>
    <dbReference type="NCBI Taxonomy" id="749835"/>
    <lineage>
        <taxon>Eukaryota</taxon>
        <taxon>Fungi</taxon>
        <taxon>Dikarya</taxon>
        <taxon>Ascomycota</taxon>
        <taxon>Pezizomycotina</taxon>
        <taxon>Dothideomycetes</taxon>
        <taxon>Pleosporomycetidae</taxon>
        <taxon>Pleosporales</taxon>
        <taxon>Pleosporineae</taxon>
        <taxon>Didymellaceae</taxon>
        <taxon>Nothophoma</taxon>
    </lineage>
</organism>
<reference evidence="3 4" key="1">
    <citation type="submission" date="2024-02" db="EMBL/GenBank/DDBJ databases">
        <title>De novo assembly and annotation of 12 fungi associated with fruit tree decline syndrome in Ontario, Canada.</title>
        <authorList>
            <person name="Sulman M."/>
            <person name="Ellouze W."/>
            <person name="Ilyukhin E."/>
        </authorList>
    </citation>
    <scope>NUCLEOTIDE SEQUENCE [LARGE SCALE GENOMIC DNA]</scope>
    <source>
        <strain evidence="3 4">M97-236</strain>
    </source>
</reference>
<feature type="coiled-coil region" evidence="1">
    <location>
        <begin position="337"/>
        <end position="367"/>
    </location>
</feature>
<dbReference type="EMBL" id="JAKIXB020000006">
    <property type="protein sequence ID" value="KAL1607469.1"/>
    <property type="molecule type" value="Genomic_DNA"/>
</dbReference>
<evidence type="ECO:0000313" key="3">
    <source>
        <dbReference type="EMBL" id="KAL1607469.1"/>
    </source>
</evidence>
<keyword evidence="1" id="KW-0175">Coiled coil</keyword>
<keyword evidence="4" id="KW-1185">Reference proteome</keyword>
<feature type="region of interest" description="Disordered" evidence="2">
    <location>
        <begin position="882"/>
        <end position="901"/>
    </location>
</feature>
<dbReference type="Gene3D" id="1.20.58.60">
    <property type="match status" value="1"/>
</dbReference>
<proteinExistence type="predicted"/>
<sequence>MVIEIARLRTQNKQLENQNKQFEDRNNQLAEQVKQLEVLPAQVAALKKVVDQRESAAAQGPSSEEIERRLAALENPKPAIEATQLAQLQSDVQVIKMDLETITSLREQLEQLQSTATQHGTDIGNAIATSAQLKTDVGGLASLRNEIRAVREQRQAMKGDAVKTMIQAALQPEIKKLETWRSQNDKALKGISTTVEANQKFCSELSTRDLPGELQTLQKRVNKVENNENKTEKRTTTLEETVKNLREDGDDLNNDIKRYIGPMKQAYETMKGNALIRIEDLEDESRLLRKDQDVLRNEQKQLLEKLSKLPDRTDKSPSTSTDPTGLAQVVSSNGRDIEKLTEDVNEMKTLTKELQQQSNRAHSAQRVDEALSHEHMKLAERVKKLETMPKRPASPAPATGSVQLKKSVDNLEDRVSQHDFRELWTHVRGETGLDTIIDGLQDDVEKMGQDVHAHGVDLALLQKDFSAIFADKFDPFKASVEKQWQAYSQTFTELSESLSKLQDQITKSKSEKVETPTTSQLQSLNVLLRDMVTVKEQQTSITADLHRQHTDIEGLKDQVALKQDTSAATQAVDAVKAAIRSLQNQYDNISTDDLHRKMVNWFLHAYPNNAANMVQQFGVIQHEIGQLRRFTDQISRIPNGTQTLSALAQIGPQLIALAQSTPGSRDSAKGPGGSKEELESLGQALAQTQQRSERLAQTVVSLQTFMQSLNSDKAPFAKAESLVELQESMCELQEMERLARNEFRNKAGQEHDQRVKAEEKITLEIKNLVAKVEDDKKERIEAEQDIVSTSNQRFTEFAADTTAKIKATADQLTSLHGAMNKIRAGVNEALTDTNKEFLNRLPILFLVAAELQSYLEDLNMNLPKGPLEFDWTANLNDELFTAPAPLSDEGHNTARKGKSKQ</sequence>
<feature type="compositionally biased region" description="Basic and acidic residues" evidence="2">
    <location>
        <begin position="305"/>
        <end position="315"/>
    </location>
</feature>
<feature type="region of interest" description="Disordered" evidence="2">
    <location>
        <begin position="660"/>
        <end position="683"/>
    </location>
</feature>
<name>A0ABR3RTN5_9PLEO</name>
<dbReference type="PANTHER" id="PTHR45615:SF80">
    <property type="entry name" value="GRIP DOMAIN-CONTAINING PROTEIN"/>
    <property type="match status" value="1"/>
</dbReference>
<protein>
    <submittedName>
        <fullName evidence="3">Uncharacterized protein</fullName>
    </submittedName>
</protein>
<accession>A0ABR3RTN5</accession>
<evidence type="ECO:0000313" key="4">
    <source>
        <dbReference type="Proteomes" id="UP001521222"/>
    </source>
</evidence>
<gene>
    <name evidence="3" type="ORF">SLS59_002437</name>
</gene>
<evidence type="ECO:0000256" key="1">
    <source>
        <dbReference type="SAM" id="Coils"/>
    </source>
</evidence>
<comment type="caution">
    <text evidence="3">The sequence shown here is derived from an EMBL/GenBank/DDBJ whole genome shotgun (WGS) entry which is preliminary data.</text>
</comment>
<feature type="region of interest" description="Disordered" evidence="2">
    <location>
        <begin position="305"/>
        <end position="334"/>
    </location>
</feature>
<dbReference type="PANTHER" id="PTHR45615">
    <property type="entry name" value="MYOSIN HEAVY CHAIN, NON-MUSCLE"/>
    <property type="match status" value="1"/>
</dbReference>
<feature type="coiled-coil region" evidence="1">
    <location>
        <begin position="5"/>
        <end position="39"/>
    </location>
</feature>
<feature type="coiled-coil region" evidence="1">
    <location>
        <begin position="214"/>
        <end position="298"/>
    </location>
</feature>